<sequence>MIENVKERQVVGKQKLIFESDWLASTPVFYNQKLGIASTSIHDVMPPAHELSFHPEGLYNYLDFGYSVFEQTPILDVQFLPSSSRIYKKPDGSLMVKKLDDPIEKWWDYRLSEDDVVELIRARVHEWEEQLPSDQEIVLPLSGGFDSRFLLWCIKDKSRVRAYTYGISQSQSDSAEVVHARELARMFGLRWEQIPMGEQHHFFDEWDELFGVSTHAHGMYHFEFYSKIRKKLKGDHAFLSGIHGDRWAGSIPLRSIKSANDLELLSYSHGLRADVRRQRLNASHSLRQQFWKNYCNRLDEHRMQLIYGARFKEILLSYLMRVPRRFGFNSWSPFLDIDIAMSMLNLPPHRRNKRKWQQDFFRKVGLNLEEKGLQSSRQNNLNYQAVKQVPLAPLDENLLGSVVDKQYVQWINRHVKLSTWSDIHTAVSGVPKLGGLLRRAHLDSPFLRAYCAYLCLRPLENVLRRKG</sequence>
<gene>
    <name evidence="5" type="ORF">FGF68_04290</name>
</gene>
<dbReference type="GO" id="GO:0006529">
    <property type="term" value="P:asparagine biosynthetic process"/>
    <property type="evidence" value="ECO:0007669"/>
    <property type="project" value="InterPro"/>
</dbReference>
<protein>
    <recommendedName>
        <fullName evidence="2">asparagine synthase (glutamine-hydrolyzing)</fullName>
        <ecNumber evidence="2">6.3.5.4</ecNumber>
    </recommendedName>
</protein>
<evidence type="ECO:0000313" key="5">
    <source>
        <dbReference type="EMBL" id="TNJ37432.1"/>
    </source>
</evidence>
<dbReference type="EC" id="6.3.5.4" evidence="2"/>
<evidence type="ECO:0000256" key="2">
    <source>
        <dbReference type="ARBA" id="ARBA00012737"/>
    </source>
</evidence>
<dbReference type="Proteomes" id="UP000309544">
    <property type="component" value="Unassembled WGS sequence"/>
</dbReference>
<dbReference type="RefSeq" id="WP_139626353.1">
    <property type="nucleotide sequence ID" value="NZ_VDCI01000002.1"/>
</dbReference>
<comment type="pathway">
    <text evidence="1">Amino-acid biosynthesis; L-asparagine biosynthesis; L-asparagine from L-aspartate (L-Gln route): step 1/1.</text>
</comment>
<evidence type="ECO:0000313" key="6">
    <source>
        <dbReference type="Proteomes" id="UP000309544"/>
    </source>
</evidence>
<dbReference type="PANTHER" id="PTHR43284">
    <property type="entry name" value="ASPARAGINE SYNTHETASE (GLUTAMINE-HYDROLYZING)"/>
    <property type="match status" value="1"/>
</dbReference>
<keyword evidence="6" id="KW-1185">Reference proteome</keyword>
<dbReference type="InterPro" id="IPR001962">
    <property type="entry name" value="Asn_synthase"/>
</dbReference>
<comment type="catalytic activity">
    <reaction evidence="3">
        <text>L-aspartate + L-glutamine + ATP + H2O = L-asparagine + L-glutamate + AMP + diphosphate + H(+)</text>
        <dbReference type="Rhea" id="RHEA:12228"/>
        <dbReference type="ChEBI" id="CHEBI:15377"/>
        <dbReference type="ChEBI" id="CHEBI:15378"/>
        <dbReference type="ChEBI" id="CHEBI:29985"/>
        <dbReference type="ChEBI" id="CHEBI:29991"/>
        <dbReference type="ChEBI" id="CHEBI:30616"/>
        <dbReference type="ChEBI" id="CHEBI:33019"/>
        <dbReference type="ChEBI" id="CHEBI:58048"/>
        <dbReference type="ChEBI" id="CHEBI:58359"/>
        <dbReference type="ChEBI" id="CHEBI:456215"/>
        <dbReference type="EC" id="6.3.5.4"/>
    </reaction>
</comment>
<reference evidence="5 6" key="1">
    <citation type="submission" date="2019-05" db="EMBL/GenBank/DDBJ databases">
        <title>Draft Whole-Genome sequence of the green sulfur bacterium Prosthecochloris vibrioformis DSM 260.</title>
        <authorList>
            <person name="Meyer T.E."/>
            <person name="Kyndt J.A."/>
        </authorList>
    </citation>
    <scope>NUCLEOTIDE SEQUENCE [LARGE SCALE GENOMIC DNA]</scope>
    <source>
        <strain evidence="5 6">DSM 260</strain>
    </source>
</reference>
<evidence type="ECO:0000256" key="1">
    <source>
        <dbReference type="ARBA" id="ARBA00005187"/>
    </source>
</evidence>
<dbReference type="EMBL" id="VDCI01000002">
    <property type="protein sequence ID" value="TNJ37432.1"/>
    <property type="molecule type" value="Genomic_DNA"/>
</dbReference>
<dbReference type="SUPFAM" id="SSF52402">
    <property type="entry name" value="Adenine nucleotide alpha hydrolases-like"/>
    <property type="match status" value="1"/>
</dbReference>
<dbReference type="AlphaFoldDB" id="A0A5C4S2S1"/>
<evidence type="ECO:0000259" key="4">
    <source>
        <dbReference type="Pfam" id="PF00733"/>
    </source>
</evidence>
<accession>A0A5C4S2S1</accession>
<dbReference type="GO" id="GO:0004066">
    <property type="term" value="F:asparagine synthase (glutamine-hydrolyzing) activity"/>
    <property type="evidence" value="ECO:0007669"/>
    <property type="project" value="UniProtKB-EC"/>
</dbReference>
<dbReference type="Gene3D" id="3.40.50.620">
    <property type="entry name" value="HUPs"/>
    <property type="match status" value="1"/>
</dbReference>
<comment type="caution">
    <text evidence="5">The sequence shown here is derived from an EMBL/GenBank/DDBJ whole genome shotgun (WGS) entry which is preliminary data.</text>
</comment>
<evidence type="ECO:0000256" key="3">
    <source>
        <dbReference type="ARBA" id="ARBA00048741"/>
    </source>
</evidence>
<proteinExistence type="predicted"/>
<dbReference type="InterPro" id="IPR014729">
    <property type="entry name" value="Rossmann-like_a/b/a_fold"/>
</dbReference>
<name>A0A5C4S2S1_PROVB</name>
<dbReference type="InterPro" id="IPR051786">
    <property type="entry name" value="ASN_synthetase/amidase"/>
</dbReference>
<feature type="domain" description="Asparagine synthetase" evidence="4">
    <location>
        <begin position="128"/>
        <end position="364"/>
    </location>
</feature>
<dbReference type="Pfam" id="PF00733">
    <property type="entry name" value="Asn_synthase"/>
    <property type="match status" value="1"/>
</dbReference>
<dbReference type="PANTHER" id="PTHR43284:SF1">
    <property type="entry name" value="ASPARAGINE SYNTHETASE"/>
    <property type="match status" value="1"/>
</dbReference>
<organism evidence="5 6">
    <name type="scientific">Prosthecochloris vibrioformis</name>
    <name type="common">Chlorobium vibrioforme</name>
    <dbReference type="NCBI Taxonomy" id="1098"/>
    <lineage>
        <taxon>Bacteria</taxon>
        <taxon>Pseudomonadati</taxon>
        <taxon>Chlorobiota</taxon>
        <taxon>Chlorobiia</taxon>
        <taxon>Chlorobiales</taxon>
        <taxon>Chlorobiaceae</taxon>
        <taxon>Prosthecochloris</taxon>
    </lineage>
</organism>